<dbReference type="Proteomes" id="UP000828048">
    <property type="component" value="Chromosome 11"/>
</dbReference>
<sequence length="239" mass="26834">MNSFNLDDDIWSQIIFSDPEQYQTFQLQDQITIQDSIPDVSNNVGEQQPPNVNDNSIINKKKMHREIEKQRRKKMDTLFSSLRSLLPLEFIKGKRLVGDHVNEATNYIKHLENKIKDLGAKRDQLNFLSSSSTTSSSHGNGSTNNCSANYVTVSCTSMGQVEVMFSTTDFDQAELQLSCVLKLLFEEGLSVVRCVSTKVNERLLHTIQSQVNNASCVNLSALQQKMNNLSVSAPETNVV</sequence>
<evidence type="ECO:0000313" key="2">
    <source>
        <dbReference type="Proteomes" id="UP000828048"/>
    </source>
</evidence>
<organism evidence="1 2">
    <name type="scientific">Vaccinium darrowii</name>
    <dbReference type="NCBI Taxonomy" id="229202"/>
    <lineage>
        <taxon>Eukaryota</taxon>
        <taxon>Viridiplantae</taxon>
        <taxon>Streptophyta</taxon>
        <taxon>Embryophyta</taxon>
        <taxon>Tracheophyta</taxon>
        <taxon>Spermatophyta</taxon>
        <taxon>Magnoliopsida</taxon>
        <taxon>eudicotyledons</taxon>
        <taxon>Gunneridae</taxon>
        <taxon>Pentapetalae</taxon>
        <taxon>asterids</taxon>
        <taxon>Ericales</taxon>
        <taxon>Ericaceae</taxon>
        <taxon>Vaccinioideae</taxon>
        <taxon>Vaccinieae</taxon>
        <taxon>Vaccinium</taxon>
    </lineage>
</organism>
<dbReference type="EMBL" id="CM037161">
    <property type="protein sequence ID" value="KAH7853750.1"/>
    <property type="molecule type" value="Genomic_DNA"/>
</dbReference>
<reference evidence="1 2" key="1">
    <citation type="journal article" date="2021" name="Hortic Res">
        <title>High-quality reference genome and annotation aids understanding of berry development for evergreen blueberry (Vaccinium darrowii).</title>
        <authorList>
            <person name="Yu J."/>
            <person name="Hulse-Kemp A.M."/>
            <person name="Babiker E."/>
            <person name="Staton M."/>
        </authorList>
    </citation>
    <scope>NUCLEOTIDE SEQUENCE [LARGE SCALE GENOMIC DNA]</scope>
    <source>
        <strain evidence="2">cv. NJ 8807/NJ 8810</strain>
        <tissue evidence="1">Young leaf</tissue>
    </source>
</reference>
<proteinExistence type="predicted"/>
<keyword evidence="2" id="KW-1185">Reference proteome</keyword>
<accession>A0ACB7YJP8</accession>
<comment type="caution">
    <text evidence="1">The sequence shown here is derived from an EMBL/GenBank/DDBJ whole genome shotgun (WGS) entry which is preliminary data.</text>
</comment>
<name>A0ACB7YJP8_9ERIC</name>
<gene>
    <name evidence="1" type="ORF">Vadar_006198</name>
</gene>
<evidence type="ECO:0000313" key="1">
    <source>
        <dbReference type="EMBL" id="KAH7853750.1"/>
    </source>
</evidence>
<protein>
    <submittedName>
        <fullName evidence="1">Uncharacterized protein</fullName>
    </submittedName>
</protein>